<dbReference type="HAMAP" id="MF_01201">
    <property type="entry name" value="Ala_racemase"/>
    <property type="match status" value="1"/>
</dbReference>
<dbReference type="InterPro" id="IPR011079">
    <property type="entry name" value="Ala_racemase_C"/>
</dbReference>
<evidence type="ECO:0000256" key="6">
    <source>
        <dbReference type="PIRSR" id="PIRSR600821-50"/>
    </source>
</evidence>
<keyword evidence="10" id="KW-1185">Reference proteome</keyword>
<evidence type="ECO:0000256" key="3">
    <source>
        <dbReference type="ARBA" id="ARBA00022898"/>
    </source>
</evidence>
<dbReference type="GO" id="GO:0030632">
    <property type="term" value="P:D-alanine biosynthetic process"/>
    <property type="evidence" value="ECO:0007669"/>
    <property type="project" value="UniProtKB-UniRule"/>
</dbReference>
<dbReference type="GO" id="GO:0005829">
    <property type="term" value="C:cytosol"/>
    <property type="evidence" value="ECO:0007669"/>
    <property type="project" value="TreeGrafter"/>
</dbReference>
<dbReference type="GO" id="GO:0030170">
    <property type="term" value="F:pyridoxal phosphate binding"/>
    <property type="evidence" value="ECO:0007669"/>
    <property type="project" value="UniProtKB-UniRule"/>
</dbReference>
<dbReference type="SUPFAM" id="SSF50621">
    <property type="entry name" value="Alanine racemase C-terminal domain-like"/>
    <property type="match status" value="1"/>
</dbReference>
<sequence>MDTNAFYRDTWAEIDLTAIKHNVSHMKDHIGQNVQLMAVVKANAYGHGDIEVARAALKAGADLLAVAFLDEAISLRNKGIKAPILVLGAVPPEYVKVAVRYNVIMTAYSIEWLRDVVKVVKGQIGQPFRFHLKIDSGMNRLGVKTLAQVNEVKELSRDHSYLHLEGVFTHFATADEKDEDYFDMQVDTFQTLLQPLHTDKLLVHCANSAAGLRFKEVLFNMVRFGISMYGLSPSEEIKDELPFKLEEAMSLHTKLAHVKLIRKGESVSYGATYTANQDTWIGTVPVGYADGWIRKLAGTEVLVGGKRRKIAGRVCMDQFMVELKEDIPAGEPVVLIGSQGEEKVSVDEIAKRLETINYEVTCSIGHRVPRVYKEDGKRVHVRNPLLQGGPSFL</sequence>
<accession>A0A081L853</accession>
<dbReference type="Pfam" id="PF01168">
    <property type="entry name" value="Ala_racemase_N"/>
    <property type="match status" value="1"/>
</dbReference>
<dbReference type="Gene3D" id="3.20.20.10">
    <property type="entry name" value="Alanine racemase"/>
    <property type="match status" value="1"/>
</dbReference>
<feature type="domain" description="Alanine racemase C-terminal" evidence="8">
    <location>
        <begin position="248"/>
        <end position="373"/>
    </location>
</feature>
<dbReference type="FunFam" id="3.20.20.10:FF:000002">
    <property type="entry name" value="Alanine racemase"/>
    <property type="match status" value="1"/>
</dbReference>
<dbReference type="Proteomes" id="UP000028091">
    <property type="component" value="Unassembled WGS sequence"/>
</dbReference>
<comment type="function">
    <text evidence="5">Catalyzes the interconversion of L-alanine and D-alanine. May also act on other amino acids.</text>
</comment>
<dbReference type="SMART" id="SM01005">
    <property type="entry name" value="Ala_racemase_C"/>
    <property type="match status" value="1"/>
</dbReference>
<dbReference type="InterPro" id="IPR000821">
    <property type="entry name" value="Ala_racemase"/>
</dbReference>
<dbReference type="SUPFAM" id="SSF51419">
    <property type="entry name" value="PLP-binding barrel"/>
    <property type="match status" value="1"/>
</dbReference>
<evidence type="ECO:0000313" key="10">
    <source>
        <dbReference type="Proteomes" id="UP000028091"/>
    </source>
</evidence>
<evidence type="ECO:0000259" key="8">
    <source>
        <dbReference type="SMART" id="SM01005"/>
    </source>
</evidence>
<comment type="similarity">
    <text evidence="5">Belongs to the alanine racemase family.</text>
</comment>
<dbReference type="Gene3D" id="2.40.37.10">
    <property type="entry name" value="Lyase, Ornithine Decarboxylase, Chain A, domain 1"/>
    <property type="match status" value="1"/>
</dbReference>
<dbReference type="Pfam" id="PF00842">
    <property type="entry name" value="Ala_racemase_C"/>
    <property type="match status" value="1"/>
</dbReference>
<evidence type="ECO:0000313" key="9">
    <source>
        <dbReference type="EMBL" id="KEP25429.1"/>
    </source>
</evidence>
<dbReference type="InterPro" id="IPR029066">
    <property type="entry name" value="PLP-binding_barrel"/>
</dbReference>
<dbReference type="GO" id="GO:0008784">
    <property type="term" value="F:alanine racemase activity"/>
    <property type="evidence" value="ECO:0007669"/>
    <property type="project" value="UniProtKB-UniRule"/>
</dbReference>
<evidence type="ECO:0000256" key="1">
    <source>
        <dbReference type="ARBA" id="ARBA00000316"/>
    </source>
</evidence>
<feature type="active site" description="Proton acceptor; specific for D-alanine" evidence="5">
    <location>
        <position position="41"/>
    </location>
</feature>
<comment type="caution">
    <text evidence="9">The sequence shown here is derived from an EMBL/GenBank/DDBJ whole genome shotgun (WGS) entry which is preliminary data.</text>
</comment>
<dbReference type="NCBIfam" id="TIGR00492">
    <property type="entry name" value="alr"/>
    <property type="match status" value="1"/>
</dbReference>
<evidence type="ECO:0000256" key="7">
    <source>
        <dbReference type="PIRSR" id="PIRSR600821-52"/>
    </source>
</evidence>
<comment type="cofactor">
    <cofactor evidence="2 5 6">
        <name>pyridoxal 5'-phosphate</name>
        <dbReference type="ChEBI" id="CHEBI:597326"/>
    </cofactor>
</comment>
<dbReference type="InterPro" id="IPR009006">
    <property type="entry name" value="Ala_racemase/Decarboxylase_C"/>
</dbReference>
<dbReference type="EC" id="5.1.1.1" evidence="5"/>
<evidence type="ECO:0000256" key="4">
    <source>
        <dbReference type="ARBA" id="ARBA00023235"/>
    </source>
</evidence>
<feature type="active site" description="Proton acceptor; specific for L-alanine" evidence="5">
    <location>
        <position position="269"/>
    </location>
</feature>
<dbReference type="FunFam" id="2.40.37.10:FF:000006">
    <property type="entry name" value="Alanine racemase"/>
    <property type="match status" value="1"/>
</dbReference>
<keyword evidence="4 5" id="KW-0413">Isomerase</keyword>
<dbReference type="OrthoDB" id="9813814at2"/>
<dbReference type="GO" id="GO:0009252">
    <property type="term" value="P:peptidoglycan biosynthetic process"/>
    <property type="evidence" value="ECO:0007669"/>
    <property type="project" value="TreeGrafter"/>
</dbReference>
<feature type="binding site" evidence="5 7">
    <location>
        <position position="140"/>
    </location>
    <ligand>
        <name>substrate</name>
    </ligand>
</feature>
<dbReference type="UniPathway" id="UPA00042">
    <property type="reaction ID" value="UER00497"/>
</dbReference>
<dbReference type="eggNOG" id="COG0787">
    <property type="taxonomic scope" value="Bacteria"/>
</dbReference>
<dbReference type="PROSITE" id="PS00395">
    <property type="entry name" value="ALANINE_RACEMASE"/>
    <property type="match status" value="1"/>
</dbReference>
<comment type="pathway">
    <text evidence="5">Amino-acid biosynthesis; D-alanine biosynthesis; D-alanine from L-alanine: step 1/1.</text>
</comment>
<feature type="modified residue" description="N6-(pyridoxal phosphate)lysine" evidence="5 6">
    <location>
        <position position="41"/>
    </location>
</feature>
<evidence type="ECO:0000256" key="5">
    <source>
        <dbReference type="HAMAP-Rule" id="MF_01201"/>
    </source>
</evidence>
<organism evidence="9 10">
    <name type="scientific">Bacillus zhangzhouensis</name>
    <dbReference type="NCBI Taxonomy" id="1178540"/>
    <lineage>
        <taxon>Bacteria</taxon>
        <taxon>Bacillati</taxon>
        <taxon>Bacillota</taxon>
        <taxon>Bacilli</taxon>
        <taxon>Bacillales</taxon>
        <taxon>Bacillaceae</taxon>
        <taxon>Bacillus</taxon>
    </lineage>
</organism>
<dbReference type="AlphaFoldDB" id="A0A081L853"/>
<dbReference type="InterPro" id="IPR020622">
    <property type="entry name" value="Ala_racemase_pyridoxalP-BS"/>
</dbReference>
<reference evidence="9 10" key="1">
    <citation type="submission" date="2012-09" db="EMBL/GenBank/DDBJ databases">
        <title>Genome Sequence of Bacillus sp. DW5-4.</title>
        <authorList>
            <person name="Lai Q."/>
            <person name="Liu Y."/>
            <person name="Shao Z."/>
        </authorList>
    </citation>
    <scope>NUCLEOTIDE SEQUENCE [LARGE SCALE GENOMIC DNA]</scope>
    <source>
        <strain evidence="9 10">DW5-4</strain>
    </source>
</reference>
<evidence type="ECO:0000256" key="2">
    <source>
        <dbReference type="ARBA" id="ARBA00001933"/>
    </source>
</evidence>
<dbReference type="RefSeq" id="WP_034324003.1">
    <property type="nucleotide sequence ID" value="NZ_JOTP01000023.1"/>
</dbReference>
<proteinExistence type="inferred from homology"/>
<feature type="binding site" evidence="5 7">
    <location>
        <position position="316"/>
    </location>
    <ligand>
        <name>substrate</name>
    </ligand>
</feature>
<dbReference type="PRINTS" id="PR00992">
    <property type="entry name" value="ALARACEMASE"/>
</dbReference>
<comment type="catalytic activity">
    <reaction evidence="1 5">
        <text>L-alanine = D-alanine</text>
        <dbReference type="Rhea" id="RHEA:20249"/>
        <dbReference type="ChEBI" id="CHEBI:57416"/>
        <dbReference type="ChEBI" id="CHEBI:57972"/>
        <dbReference type="EC" id="5.1.1.1"/>
    </reaction>
</comment>
<keyword evidence="3 5" id="KW-0663">Pyridoxal phosphate</keyword>
<gene>
    <name evidence="9" type="ORF">BA70_09005</name>
</gene>
<dbReference type="InterPro" id="IPR001608">
    <property type="entry name" value="Ala_racemase_N"/>
</dbReference>
<protein>
    <recommendedName>
        <fullName evidence="5">Alanine racemase</fullName>
        <ecNumber evidence="5">5.1.1.1</ecNumber>
    </recommendedName>
</protein>
<dbReference type="EMBL" id="JOTP01000023">
    <property type="protein sequence ID" value="KEP25429.1"/>
    <property type="molecule type" value="Genomic_DNA"/>
</dbReference>
<dbReference type="CDD" id="cd00430">
    <property type="entry name" value="PLPDE_III_AR"/>
    <property type="match status" value="1"/>
</dbReference>
<dbReference type="PANTHER" id="PTHR30511">
    <property type="entry name" value="ALANINE RACEMASE"/>
    <property type="match status" value="1"/>
</dbReference>
<name>A0A081L853_9BACI</name>
<dbReference type="PANTHER" id="PTHR30511:SF0">
    <property type="entry name" value="ALANINE RACEMASE, CATABOLIC-RELATED"/>
    <property type="match status" value="1"/>
</dbReference>